<dbReference type="Proteomes" id="UP001153331">
    <property type="component" value="Unassembled WGS sequence"/>
</dbReference>
<keyword evidence="2" id="KW-1185">Reference proteome</keyword>
<proteinExistence type="predicted"/>
<protein>
    <submittedName>
        <fullName evidence="1">Uncharacterized protein</fullName>
    </submittedName>
</protein>
<accession>A0ACC2HZZ7</accession>
<gene>
    <name evidence="1" type="ORF">OPT61_g7994</name>
</gene>
<evidence type="ECO:0000313" key="1">
    <source>
        <dbReference type="EMBL" id="KAJ8108696.1"/>
    </source>
</evidence>
<organism evidence="1 2">
    <name type="scientific">Boeremia exigua</name>
    <dbReference type="NCBI Taxonomy" id="749465"/>
    <lineage>
        <taxon>Eukaryota</taxon>
        <taxon>Fungi</taxon>
        <taxon>Dikarya</taxon>
        <taxon>Ascomycota</taxon>
        <taxon>Pezizomycotina</taxon>
        <taxon>Dothideomycetes</taxon>
        <taxon>Pleosporomycetidae</taxon>
        <taxon>Pleosporales</taxon>
        <taxon>Pleosporineae</taxon>
        <taxon>Didymellaceae</taxon>
        <taxon>Boeremia</taxon>
    </lineage>
</organism>
<sequence length="70" mass="7555">MIFTQDVVTSLTSRPPGVTKNAPQAPNYWDSTGDGNVPPAMNGPSLLFGHGHLMIDLQASRTSAHLLRHM</sequence>
<comment type="caution">
    <text evidence="1">The sequence shown here is derived from an EMBL/GenBank/DDBJ whole genome shotgun (WGS) entry which is preliminary data.</text>
</comment>
<reference evidence="1" key="1">
    <citation type="submission" date="2022-11" db="EMBL/GenBank/DDBJ databases">
        <title>Genome Sequence of Boeremia exigua.</title>
        <authorList>
            <person name="Buettner E."/>
        </authorList>
    </citation>
    <scope>NUCLEOTIDE SEQUENCE</scope>
    <source>
        <strain evidence="1">CU02</strain>
    </source>
</reference>
<evidence type="ECO:0000313" key="2">
    <source>
        <dbReference type="Proteomes" id="UP001153331"/>
    </source>
</evidence>
<name>A0ACC2HZZ7_9PLEO</name>
<dbReference type="EMBL" id="JAPHNI010000710">
    <property type="protein sequence ID" value="KAJ8108696.1"/>
    <property type="molecule type" value="Genomic_DNA"/>
</dbReference>